<dbReference type="EMBL" id="CAJJDP010000068">
    <property type="protein sequence ID" value="CAD8177441.1"/>
    <property type="molecule type" value="Genomic_DNA"/>
</dbReference>
<accession>A0A8S1VLA9</accession>
<organism evidence="2 3">
    <name type="scientific">Paramecium octaurelia</name>
    <dbReference type="NCBI Taxonomy" id="43137"/>
    <lineage>
        <taxon>Eukaryota</taxon>
        <taxon>Sar</taxon>
        <taxon>Alveolata</taxon>
        <taxon>Ciliophora</taxon>
        <taxon>Intramacronucleata</taxon>
        <taxon>Oligohymenophorea</taxon>
        <taxon>Peniculida</taxon>
        <taxon>Parameciidae</taxon>
        <taxon>Paramecium</taxon>
    </lineage>
</organism>
<proteinExistence type="predicted"/>
<comment type="caution">
    <text evidence="2">The sequence shown here is derived from an EMBL/GenBank/DDBJ whole genome shotgun (WGS) entry which is preliminary data.</text>
</comment>
<reference evidence="2" key="1">
    <citation type="submission" date="2021-01" db="EMBL/GenBank/DDBJ databases">
        <authorList>
            <consortium name="Genoscope - CEA"/>
            <person name="William W."/>
        </authorList>
    </citation>
    <scope>NUCLEOTIDE SEQUENCE</scope>
</reference>
<dbReference type="Proteomes" id="UP000683925">
    <property type="component" value="Unassembled WGS sequence"/>
</dbReference>
<evidence type="ECO:0000313" key="3">
    <source>
        <dbReference type="Proteomes" id="UP000683925"/>
    </source>
</evidence>
<evidence type="ECO:0000313" key="2">
    <source>
        <dbReference type="EMBL" id="CAD8177441.1"/>
    </source>
</evidence>
<keyword evidence="1" id="KW-0812">Transmembrane</keyword>
<evidence type="ECO:0000256" key="1">
    <source>
        <dbReference type="SAM" id="Phobius"/>
    </source>
</evidence>
<keyword evidence="1" id="KW-1133">Transmembrane helix</keyword>
<dbReference type="AlphaFoldDB" id="A0A8S1VLA9"/>
<sequence>MQNNQIRQLVLIQEQKLFEEEKLNLIEKQLQRQRIMRKEKFYIVNLMISLNLRFLVIYEKSKVSSKCQVYKRQQLRIFDIQQNRTLTILKDVAMKNVKFTQDSKYLIIFTLLGQVKIVEFETQKSYDTKFTTNFLASIDQNNNIFIIDQEWKIIKYSIPEKTYTTCCCFQSVSNCINLFKEYYLITVQQYYYILFLSKQKLAKQNKQSLKISENDFITIFLSFLCVRMVENNRIEFTVENLFSGKTIRRIKNKEGTSGNIFENKDSTYFFGFSRIYEEKIQFFIFDLIRGIKFELIYDKNIPFQDLYEVFKMKDSLIVGVNRYEGILRYFQLSK</sequence>
<feature type="transmembrane region" description="Helical" evidence="1">
    <location>
        <begin position="41"/>
        <end position="58"/>
    </location>
</feature>
<evidence type="ECO:0008006" key="4">
    <source>
        <dbReference type="Google" id="ProtNLM"/>
    </source>
</evidence>
<gene>
    <name evidence="2" type="ORF">POCTA_138.1.T0690028</name>
</gene>
<name>A0A8S1VLA9_PAROT</name>
<keyword evidence="1" id="KW-0472">Membrane</keyword>
<keyword evidence="3" id="KW-1185">Reference proteome</keyword>
<protein>
    <recommendedName>
        <fullName evidence="4">WD40-repeat-containing domain</fullName>
    </recommendedName>
</protein>